<organism evidence="13 14">
    <name type="scientific">Nakamurella antarctica</name>
    <dbReference type="NCBI Taxonomy" id="1902245"/>
    <lineage>
        <taxon>Bacteria</taxon>
        <taxon>Bacillati</taxon>
        <taxon>Actinomycetota</taxon>
        <taxon>Actinomycetes</taxon>
        <taxon>Nakamurellales</taxon>
        <taxon>Nakamurellaceae</taxon>
        <taxon>Nakamurella</taxon>
    </lineage>
</organism>
<dbReference type="PANTHER" id="PTHR36447">
    <property type="entry name" value="BETA-GALACTOSIDASE GANA"/>
    <property type="match status" value="1"/>
</dbReference>
<dbReference type="InterPro" id="IPR013780">
    <property type="entry name" value="Glyco_hydro_b"/>
</dbReference>
<dbReference type="OrthoDB" id="9800974at2"/>
<proteinExistence type="inferred from homology"/>
<dbReference type="PIRSF" id="PIRSF001084">
    <property type="entry name" value="B-galactosidase"/>
    <property type="match status" value="1"/>
</dbReference>
<evidence type="ECO:0000256" key="2">
    <source>
        <dbReference type="ARBA" id="ARBA00005940"/>
    </source>
</evidence>
<keyword evidence="4 6" id="KW-0378">Hydrolase</keyword>
<dbReference type="SUPFAM" id="SSF52317">
    <property type="entry name" value="Class I glutamine amidotransferase-like"/>
    <property type="match status" value="1"/>
</dbReference>
<feature type="domain" description="Beta-galactosidase trimerisation" evidence="11">
    <location>
        <begin position="398"/>
        <end position="599"/>
    </location>
</feature>
<evidence type="ECO:0000256" key="5">
    <source>
        <dbReference type="ARBA" id="ARBA00023295"/>
    </source>
</evidence>
<dbReference type="RefSeq" id="WP_124797510.1">
    <property type="nucleotide sequence ID" value="NZ_CP034170.1"/>
</dbReference>
<evidence type="ECO:0000259" key="10">
    <source>
        <dbReference type="Pfam" id="PF02449"/>
    </source>
</evidence>
<reference evidence="13 14" key="1">
    <citation type="submission" date="2018-11" db="EMBL/GenBank/DDBJ databases">
        <authorList>
            <person name="Da X."/>
        </authorList>
    </citation>
    <scope>NUCLEOTIDE SEQUENCE [LARGE SCALE GENOMIC DNA]</scope>
    <source>
        <strain evidence="13 14">S14-144</strain>
    </source>
</reference>
<evidence type="ECO:0000313" key="13">
    <source>
        <dbReference type="EMBL" id="AZI56825.1"/>
    </source>
</evidence>
<protein>
    <recommendedName>
        <fullName evidence="3 6">Beta-galactosidase</fullName>
        <shortName evidence="6">Beta-gal</shortName>
        <ecNumber evidence="3 6">3.2.1.23</ecNumber>
    </recommendedName>
</protein>
<feature type="domain" description="Glycoside hydrolase family 42 N-terminal" evidence="10">
    <location>
        <begin position="16"/>
        <end position="386"/>
    </location>
</feature>
<dbReference type="GO" id="GO:0009341">
    <property type="term" value="C:beta-galactosidase complex"/>
    <property type="evidence" value="ECO:0007669"/>
    <property type="project" value="InterPro"/>
</dbReference>
<sequence length="664" mass="72537">MNTVTGHIGGLAYGGDYNPEQWDREVWLEDVALMREAGVNLVTVGVFSWALLEPSAGVYQFDWLDEIVDLLHANGIAVDLATSTASPPPWFTINNPQARLVDAFGSVRVHGGRQAFCPSSPEYRAASVAMASEMVRRYAGHPAVVMWHINNEYGCQNFECFCPQSAASFRVWLGAKYGTLEELNRCWGTNFWSQRYGQWDQILPPSAVSYNSFINPTQQLDWKRFTSSEFEACYLGEAAELRAHARQPVTTNFMSFFEHVDYFAFAEHVDIVSNDDYLLSENVNSTHYTAMTADLMRSLAKGKPWLLMEHSTSAVNWQNRNQAKGPGEMRRNSLQHIARGSDGALFFQWRASKAGAEKYHSALLPHAGTNSTRWREVVEFGANLKALAAVAGSTVAPASTAILYDWNSVWALNQKAHPSVDYSVMDQVQRWHHEMYRRNVGVDFLGPGADLAGYKLLLIPGLYLVDQATSDAVAEFVRGGGTVLVSYFSGTVDENDHIWLGGYPGAFREVLGVTVEEFSPLPVDGAIELTEFGSGTIWSETARADSAEVLAQYVGGNVTGSVALTCNSFGAGKAYYVGTELGDTGRGELFDRVLGTAGIVSAEVADGVEVVVRRGETASWTFVINHSDAAAKVSLPGRDLLGDGSIHDSFVVPAGGVSVLENPA</sequence>
<dbReference type="CDD" id="cd03143">
    <property type="entry name" value="A4_beta-galactosidase_middle_domain"/>
    <property type="match status" value="1"/>
</dbReference>
<dbReference type="Pfam" id="PF08532">
    <property type="entry name" value="Glyco_hydro_42M"/>
    <property type="match status" value="1"/>
</dbReference>
<feature type="binding site" evidence="8">
    <location>
        <position position="151"/>
    </location>
    <ligand>
        <name>substrate</name>
    </ligand>
</feature>
<dbReference type="Pfam" id="PF02449">
    <property type="entry name" value="Glyco_hydro_42"/>
    <property type="match status" value="1"/>
</dbReference>
<evidence type="ECO:0000256" key="6">
    <source>
        <dbReference type="PIRNR" id="PIRNR001084"/>
    </source>
</evidence>
<dbReference type="EMBL" id="CP034170">
    <property type="protein sequence ID" value="AZI56825.1"/>
    <property type="molecule type" value="Genomic_DNA"/>
</dbReference>
<dbReference type="GO" id="GO:0004565">
    <property type="term" value="F:beta-galactosidase activity"/>
    <property type="evidence" value="ECO:0007669"/>
    <property type="project" value="UniProtKB-EC"/>
</dbReference>
<keyword evidence="9" id="KW-0479">Metal-binding</keyword>
<dbReference type="SUPFAM" id="SSF51445">
    <property type="entry name" value="(Trans)glycosidases"/>
    <property type="match status" value="1"/>
</dbReference>
<feature type="binding site" evidence="9">
    <location>
        <position position="117"/>
    </location>
    <ligand>
        <name>Zn(2+)</name>
        <dbReference type="ChEBI" id="CHEBI:29105"/>
    </ligand>
</feature>
<evidence type="ECO:0000256" key="9">
    <source>
        <dbReference type="PIRSR" id="PIRSR001084-3"/>
    </source>
</evidence>
<reference evidence="13 14" key="2">
    <citation type="submission" date="2018-12" db="EMBL/GenBank/DDBJ databases">
        <title>Nakamurella antarcticus sp. nov., isolated from Antarctica South Shetland Islands soil.</title>
        <authorList>
            <person name="Peng F."/>
        </authorList>
    </citation>
    <scope>NUCLEOTIDE SEQUENCE [LARGE SCALE GENOMIC DNA]</scope>
    <source>
        <strain evidence="13 14">S14-144</strain>
    </source>
</reference>
<evidence type="ECO:0000256" key="4">
    <source>
        <dbReference type="ARBA" id="ARBA00022801"/>
    </source>
</evidence>
<name>A0A3G8ZJ07_9ACTN</name>
<feature type="binding site" evidence="8">
    <location>
        <position position="317"/>
    </location>
    <ligand>
        <name>substrate</name>
    </ligand>
</feature>
<comment type="catalytic activity">
    <reaction evidence="1 6">
        <text>Hydrolysis of terminal non-reducing beta-D-galactose residues in beta-D-galactosides.</text>
        <dbReference type="EC" id="3.2.1.23"/>
    </reaction>
</comment>
<dbReference type="Gene3D" id="2.60.40.1180">
    <property type="entry name" value="Golgi alpha-mannosidase II"/>
    <property type="match status" value="1"/>
</dbReference>
<dbReference type="InterPro" id="IPR017853">
    <property type="entry name" value="GH"/>
</dbReference>
<dbReference type="EC" id="3.2.1.23" evidence="3 6"/>
<keyword evidence="9" id="KW-0862">Zinc</keyword>
<dbReference type="Proteomes" id="UP000268084">
    <property type="component" value="Chromosome"/>
</dbReference>
<feature type="active site" description="Proton donor" evidence="7">
    <location>
        <position position="152"/>
    </location>
</feature>
<dbReference type="AlphaFoldDB" id="A0A3G8ZJ07"/>
<keyword evidence="14" id="KW-1185">Reference proteome</keyword>
<feature type="binding site" evidence="9">
    <location>
        <position position="162"/>
    </location>
    <ligand>
        <name>Zn(2+)</name>
        <dbReference type="ChEBI" id="CHEBI:29105"/>
    </ligand>
</feature>
<evidence type="ECO:0000313" key="14">
    <source>
        <dbReference type="Proteomes" id="UP000268084"/>
    </source>
</evidence>
<dbReference type="Gene3D" id="3.20.20.80">
    <property type="entry name" value="Glycosidases"/>
    <property type="match status" value="1"/>
</dbReference>
<evidence type="ECO:0000256" key="3">
    <source>
        <dbReference type="ARBA" id="ARBA00012756"/>
    </source>
</evidence>
<keyword evidence="5 6" id="KW-0326">Glycosidase</keyword>
<dbReference type="GO" id="GO:0046872">
    <property type="term" value="F:metal ion binding"/>
    <property type="evidence" value="ECO:0007669"/>
    <property type="project" value="UniProtKB-KW"/>
</dbReference>
<feature type="domain" description="Beta-galactosidase C-terminal" evidence="12">
    <location>
        <begin position="607"/>
        <end position="662"/>
    </location>
</feature>
<dbReference type="InterPro" id="IPR013739">
    <property type="entry name" value="Beta_galactosidase_C"/>
</dbReference>
<dbReference type="InterPro" id="IPR013529">
    <property type="entry name" value="Glyco_hydro_42_N"/>
</dbReference>
<feature type="binding site" evidence="8">
    <location>
        <position position="113"/>
    </location>
    <ligand>
        <name>substrate</name>
    </ligand>
</feature>
<evidence type="ECO:0000259" key="11">
    <source>
        <dbReference type="Pfam" id="PF08532"/>
    </source>
</evidence>
<dbReference type="GO" id="GO:0006012">
    <property type="term" value="P:galactose metabolic process"/>
    <property type="evidence" value="ECO:0007669"/>
    <property type="project" value="InterPro"/>
</dbReference>
<dbReference type="Gene3D" id="3.40.50.880">
    <property type="match status" value="1"/>
</dbReference>
<comment type="similarity">
    <text evidence="2 6">Belongs to the glycosyl hydrolase 42 family.</text>
</comment>
<evidence type="ECO:0000256" key="7">
    <source>
        <dbReference type="PIRSR" id="PIRSR001084-1"/>
    </source>
</evidence>
<dbReference type="InterPro" id="IPR013738">
    <property type="entry name" value="Beta_galactosidase_Trimer"/>
</dbReference>
<dbReference type="InterPro" id="IPR003476">
    <property type="entry name" value="Glyco_hydro_42"/>
</dbReference>
<dbReference type="KEGG" id="nak:EH165_00205"/>
<feature type="active site" description="Nucleophile" evidence="7">
    <location>
        <position position="309"/>
    </location>
</feature>
<evidence type="ECO:0000256" key="8">
    <source>
        <dbReference type="PIRSR" id="PIRSR001084-2"/>
    </source>
</evidence>
<dbReference type="InterPro" id="IPR029062">
    <property type="entry name" value="Class_I_gatase-like"/>
</dbReference>
<accession>A0A3G8ZJ07</accession>
<dbReference type="PANTHER" id="PTHR36447:SF1">
    <property type="entry name" value="BETA-GALACTOSIDASE GANA"/>
    <property type="match status" value="1"/>
</dbReference>
<feature type="binding site" evidence="9">
    <location>
        <position position="160"/>
    </location>
    <ligand>
        <name>Zn(2+)</name>
        <dbReference type="ChEBI" id="CHEBI:29105"/>
    </ligand>
</feature>
<dbReference type="Pfam" id="PF08533">
    <property type="entry name" value="Glyco_hydro_42C"/>
    <property type="match status" value="1"/>
</dbReference>
<evidence type="ECO:0000256" key="1">
    <source>
        <dbReference type="ARBA" id="ARBA00001412"/>
    </source>
</evidence>
<gene>
    <name evidence="13" type="ORF">EH165_00205</name>
</gene>
<evidence type="ECO:0000259" key="12">
    <source>
        <dbReference type="Pfam" id="PF08533"/>
    </source>
</evidence>